<dbReference type="SUPFAM" id="SSF52980">
    <property type="entry name" value="Restriction endonuclease-like"/>
    <property type="match status" value="1"/>
</dbReference>
<dbReference type="PROSITE" id="PS51198">
    <property type="entry name" value="UVRD_HELICASE_ATP_BIND"/>
    <property type="match status" value="1"/>
</dbReference>
<dbReference type="Pfam" id="PF00580">
    <property type="entry name" value="UvrD-helicase"/>
    <property type="match status" value="1"/>
</dbReference>
<dbReference type="InterPro" id="IPR014016">
    <property type="entry name" value="UvrD-like_ATP-bd"/>
</dbReference>
<evidence type="ECO:0000256" key="14">
    <source>
        <dbReference type="PROSITE-ProRule" id="PRU00560"/>
    </source>
</evidence>
<feature type="binding site" evidence="14">
    <location>
        <begin position="27"/>
        <end position="34"/>
    </location>
    <ligand>
        <name>ATP</name>
        <dbReference type="ChEBI" id="CHEBI:30616"/>
    </ligand>
</feature>
<comment type="catalytic activity">
    <reaction evidence="11">
        <text>Couples ATP hydrolysis with the unwinding of duplex DNA by translocating in the 3'-5' direction.</text>
        <dbReference type="EC" id="5.6.2.4"/>
    </reaction>
</comment>
<evidence type="ECO:0000313" key="17">
    <source>
        <dbReference type="EMBL" id="QHN33684.1"/>
    </source>
</evidence>
<keyword evidence="3" id="KW-0227">DNA damage</keyword>
<dbReference type="InterPro" id="IPR011604">
    <property type="entry name" value="PDDEXK-like_dom_sf"/>
</dbReference>
<evidence type="ECO:0000256" key="13">
    <source>
        <dbReference type="ARBA" id="ARBA00048988"/>
    </source>
</evidence>
<evidence type="ECO:0000256" key="1">
    <source>
        <dbReference type="ARBA" id="ARBA00022722"/>
    </source>
</evidence>
<evidence type="ECO:0000256" key="2">
    <source>
        <dbReference type="ARBA" id="ARBA00022741"/>
    </source>
</evidence>
<protein>
    <recommendedName>
        <fullName evidence="12">DNA 3'-5' helicase</fullName>
        <ecNumber evidence="12">5.6.2.4</ecNumber>
    </recommendedName>
</protein>
<keyword evidence="7 14" id="KW-0067">ATP-binding</keyword>
<evidence type="ECO:0000259" key="16">
    <source>
        <dbReference type="PROSITE" id="PS51217"/>
    </source>
</evidence>
<comment type="catalytic activity">
    <reaction evidence="13">
        <text>ATP + H2O = ADP + phosphate + H(+)</text>
        <dbReference type="Rhea" id="RHEA:13065"/>
        <dbReference type="ChEBI" id="CHEBI:15377"/>
        <dbReference type="ChEBI" id="CHEBI:15378"/>
        <dbReference type="ChEBI" id="CHEBI:30616"/>
        <dbReference type="ChEBI" id="CHEBI:43474"/>
        <dbReference type="ChEBI" id="CHEBI:456216"/>
        <dbReference type="EC" id="5.6.2.4"/>
    </reaction>
</comment>
<organism evidence="17 18">
    <name type="scientific">Gordonia pseudamarae</name>
    <dbReference type="NCBI Taxonomy" id="2831662"/>
    <lineage>
        <taxon>Bacteria</taxon>
        <taxon>Bacillati</taxon>
        <taxon>Actinomycetota</taxon>
        <taxon>Actinomycetes</taxon>
        <taxon>Mycobacteriales</taxon>
        <taxon>Gordoniaceae</taxon>
        <taxon>Gordonia</taxon>
    </lineage>
</organism>
<dbReference type="Pfam" id="PF12705">
    <property type="entry name" value="PDDEXK_1"/>
    <property type="match status" value="1"/>
</dbReference>
<evidence type="ECO:0000256" key="4">
    <source>
        <dbReference type="ARBA" id="ARBA00022801"/>
    </source>
</evidence>
<dbReference type="Pfam" id="PF13361">
    <property type="entry name" value="UvrD_C"/>
    <property type="match status" value="1"/>
</dbReference>
<dbReference type="Gene3D" id="3.40.50.300">
    <property type="entry name" value="P-loop containing nucleotide triphosphate hydrolases"/>
    <property type="match status" value="3"/>
</dbReference>
<evidence type="ECO:0000256" key="12">
    <source>
        <dbReference type="ARBA" id="ARBA00034808"/>
    </source>
</evidence>
<evidence type="ECO:0000256" key="7">
    <source>
        <dbReference type="ARBA" id="ARBA00022840"/>
    </source>
</evidence>
<dbReference type="SUPFAM" id="SSF52540">
    <property type="entry name" value="P-loop containing nucleoside triphosphate hydrolases"/>
    <property type="match status" value="1"/>
</dbReference>
<keyword evidence="1" id="KW-0540">Nuclease</keyword>
<evidence type="ECO:0000256" key="11">
    <source>
        <dbReference type="ARBA" id="ARBA00034617"/>
    </source>
</evidence>
<sequence length="1085" mass="118689">MIDPKLADAAARVRITEDTATTLFVEAGAGSGKTHSLVQRICRLVLHDGIELDRIAAITFTEKAAAELRERIRTELAKVDSPAAHSALRQLDTSAIGTLHSFAGRIIGEHPLEAGVPPRITVVDSMGSQLSFQRRWHRMQQQLFTDNAPAEVVDAMHALIAVGVSVDQIRNLADALDRNWDRLTALDAPRGVAVADADIDTILWEAESICGHLTDCTDQEDKLAIQLYRLTDWLALLRAEKNPTGWLPIVEDCPGPGSGGRGGNWSGGSAQVKQIKSHIKSLRDDTISRIRNTYLDGALRVVVHHMATLIVDEADERRRTGQLEFHDLLVHAAEVLKNPMVAAATHDRYRRVLLDEFQDTDPLQLELARRIVAGAGAASIAGRLFTVGDPKQSIYRFRRADIAAYMGARERLPADDVVQLTTNFRSTRAVIDWVNSVFGVLVQAQGHVQPGYVKLTPRPDRPLPAAGCGPGPFVFSDAGEPSADESGLSKAELSRTREARDVARIIATATENGWCHEKYRGDSDYDQVPLRWSDICILIPSRAVLPLLERSLDAAGIEFRSEASSLVYSTQEVHDLLVTCRALADTADSAAVVAALRTPLFGCGDDDLLRWRNANGHWIIHKDPPDGQDDSPVARAFSYLKALSHEIGDMNPGALLSRLAADRRVFEVSMDSPRHRDVWRRLRFVIDQAHAWYAEDRGSLRDYLDWAATQADENARVAEAVLPEIGVNAVRIMTIHAAKGLQFPMVIVAGMSGGFRNDFEPVLWDSSGTLQVRAAKSVQTAGYEAASVIEDAHIAAERIRLLYVACTRAESHLAVSGHSGPSRCWTAVLADGIADVADQVPDLIEARRRDEESPAATGHQSWDDWRAETELIAGMSARRASYASTHIAHPETESAATLLASYRTKGLIADGIYAPIADDEERTESGRLLGIALHTVLEAVPLADGADETFRDTARNIAIAAGIKDSDFFVALACSAITAAPVQRAAVRQHWQEMQLAGLGPDGVTVVEGIADLVYREDDNTLVIVDYKTDRRVRRETLEAYWAQLSIYADLIGQATGERVGRLELVFCRPGGAAVVDRPLSDRSR</sequence>
<evidence type="ECO:0000256" key="8">
    <source>
        <dbReference type="ARBA" id="ARBA00023125"/>
    </source>
</evidence>
<dbReference type="RefSeq" id="WP_213245948.1">
    <property type="nucleotide sequence ID" value="NZ_CP045806.1"/>
</dbReference>
<dbReference type="Gene3D" id="3.30.160.800">
    <property type="match status" value="1"/>
</dbReference>
<dbReference type="EMBL" id="CP045809">
    <property type="protein sequence ID" value="QHN33684.1"/>
    <property type="molecule type" value="Genomic_DNA"/>
</dbReference>
<dbReference type="InterPro" id="IPR011335">
    <property type="entry name" value="Restrct_endonuc-II-like"/>
</dbReference>
<dbReference type="Gene3D" id="3.90.320.10">
    <property type="match status" value="1"/>
</dbReference>
<feature type="domain" description="UvrD-like helicase ATP-binding" evidence="15">
    <location>
        <begin position="6"/>
        <end position="427"/>
    </location>
</feature>
<gene>
    <name evidence="17" type="ORF">GII31_00925</name>
</gene>
<evidence type="ECO:0000313" key="18">
    <source>
        <dbReference type="Proteomes" id="UP001059836"/>
    </source>
</evidence>
<evidence type="ECO:0000259" key="15">
    <source>
        <dbReference type="PROSITE" id="PS51198"/>
    </source>
</evidence>
<keyword evidence="8" id="KW-0238">DNA-binding</keyword>
<dbReference type="InterPro" id="IPR027417">
    <property type="entry name" value="P-loop_NTPase"/>
</dbReference>
<reference evidence="17" key="1">
    <citation type="journal article" date="2021" name="Nat. Microbiol.">
        <title>Cocultivation of an ultrasmall environmental parasitic bacterium with lytic ability against bacteria associated with wastewater foams.</title>
        <authorList>
            <person name="Batinovic S."/>
            <person name="Rose J.J.A."/>
            <person name="Ratcliffe J."/>
            <person name="Seviour R.J."/>
            <person name="Petrovski S."/>
        </authorList>
    </citation>
    <scope>NUCLEOTIDE SEQUENCE</scope>
    <source>
        <strain evidence="17">CON9</strain>
    </source>
</reference>
<evidence type="ECO:0000256" key="5">
    <source>
        <dbReference type="ARBA" id="ARBA00022806"/>
    </source>
</evidence>
<dbReference type="PANTHER" id="PTHR11070">
    <property type="entry name" value="UVRD / RECB / PCRA DNA HELICASE FAMILY MEMBER"/>
    <property type="match status" value="1"/>
</dbReference>
<evidence type="ECO:0000256" key="6">
    <source>
        <dbReference type="ARBA" id="ARBA00022839"/>
    </source>
</evidence>
<dbReference type="EC" id="5.6.2.4" evidence="12"/>
<accession>A0ABX6ICQ8</accession>
<keyword evidence="2 14" id="KW-0547">Nucleotide-binding</keyword>
<feature type="domain" description="UvrD-like helicase C-terminal" evidence="16">
    <location>
        <begin position="439"/>
        <end position="740"/>
    </location>
</feature>
<name>A0ABX6ICQ8_9ACTN</name>
<evidence type="ECO:0000256" key="10">
    <source>
        <dbReference type="ARBA" id="ARBA00023235"/>
    </source>
</evidence>
<evidence type="ECO:0000256" key="9">
    <source>
        <dbReference type="ARBA" id="ARBA00023204"/>
    </source>
</evidence>
<keyword evidence="5 14" id="KW-0347">Helicase</keyword>
<keyword evidence="10" id="KW-0413">Isomerase</keyword>
<keyword evidence="18" id="KW-1185">Reference proteome</keyword>
<dbReference type="Gene3D" id="1.10.486.10">
    <property type="entry name" value="PCRA, domain 4"/>
    <property type="match status" value="1"/>
</dbReference>
<evidence type="ECO:0000256" key="3">
    <source>
        <dbReference type="ARBA" id="ARBA00022763"/>
    </source>
</evidence>
<keyword evidence="6" id="KW-0269">Exonuclease</keyword>
<dbReference type="Proteomes" id="UP001059836">
    <property type="component" value="Chromosome"/>
</dbReference>
<dbReference type="PROSITE" id="PS51217">
    <property type="entry name" value="UVRD_HELICASE_CTER"/>
    <property type="match status" value="1"/>
</dbReference>
<proteinExistence type="predicted"/>
<keyword evidence="4 14" id="KW-0378">Hydrolase</keyword>
<dbReference type="InterPro" id="IPR000212">
    <property type="entry name" value="DNA_helicase_UvrD/REP"/>
</dbReference>
<dbReference type="PANTHER" id="PTHR11070:SF23">
    <property type="entry name" value="RECBCD ENZYME SUBUNIT RECB"/>
    <property type="match status" value="1"/>
</dbReference>
<dbReference type="InterPro" id="IPR038726">
    <property type="entry name" value="PDDEXK_AddAB-type"/>
</dbReference>
<keyword evidence="9" id="KW-0234">DNA repair</keyword>
<dbReference type="InterPro" id="IPR014017">
    <property type="entry name" value="DNA_helicase_UvrD-like_C"/>
</dbReference>